<organism evidence="2 3">
    <name type="scientific">Pelagibaculum spongiae</name>
    <dbReference type="NCBI Taxonomy" id="2080658"/>
    <lineage>
        <taxon>Bacteria</taxon>
        <taxon>Pseudomonadati</taxon>
        <taxon>Pseudomonadota</taxon>
        <taxon>Gammaproteobacteria</taxon>
        <taxon>Oceanospirillales</taxon>
        <taxon>Pelagibaculum</taxon>
    </lineage>
</organism>
<evidence type="ECO:0000256" key="1">
    <source>
        <dbReference type="SAM" id="MobiDB-lite"/>
    </source>
</evidence>
<gene>
    <name evidence="2" type="ORF">DC094_06810</name>
</gene>
<dbReference type="AlphaFoldDB" id="A0A2V1H1J3"/>
<keyword evidence="3" id="KW-1185">Reference proteome</keyword>
<protein>
    <submittedName>
        <fullName evidence="2">Uncharacterized protein</fullName>
    </submittedName>
</protein>
<evidence type="ECO:0000313" key="2">
    <source>
        <dbReference type="EMBL" id="PVZ70302.1"/>
    </source>
</evidence>
<reference evidence="2 3" key="1">
    <citation type="submission" date="2018-04" db="EMBL/GenBank/DDBJ databases">
        <title>Thalassorhabdus spongiae gen. nov., sp. nov., isolated from a marine sponge in South-West Iceland.</title>
        <authorList>
            <person name="Knobloch S."/>
            <person name="Daussin A."/>
            <person name="Johannsson R."/>
            <person name="Marteinsson V.T."/>
        </authorList>
    </citation>
    <scope>NUCLEOTIDE SEQUENCE [LARGE SCALE GENOMIC DNA]</scope>
    <source>
        <strain evidence="2 3">Hp12</strain>
    </source>
</reference>
<dbReference type="EMBL" id="QDDL01000002">
    <property type="protein sequence ID" value="PVZ70302.1"/>
    <property type="molecule type" value="Genomic_DNA"/>
</dbReference>
<proteinExistence type="predicted"/>
<comment type="caution">
    <text evidence="2">The sequence shown here is derived from an EMBL/GenBank/DDBJ whole genome shotgun (WGS) entry which is preliminary data.</text>
</comment>
<accession>A0A2V1H1J3</accession>
<sequence length="269" mass="28778">MSKGDLPILPKKLILGGCDAIHRKISIHLNALCDQKLDPFMSATLACACFISAKGEIDTVFSTIQGGAHKHLTQDRIKSAGALIASCKADKAVAYIGNVWANTGLLLNRVSGGEFNINPEHIVINGSINGSMFSPEMSGSYSDSGAGASTLSFEQLTHQQDCAVFFFLHNEQKNKVLSIATTFFRKQFRIIVPDQVIATIRSLKSAQIGRVIPIALSSVYSDLDKFTAFIFKANSKSPMLPPGMSSPPLSTRAPAPPVAPKPKNSTTTG</sequence>
<feature type="region of interest" description="Disordered" evidence="1">
    <location>
        <begin position="237"/>
        <end position="269"/>
    </location>
</feature>
<evidence type="ECO:0000313" key="3">
    <source>
        <dbReference type="Proteomes" id="UP000244906"/>
    </source>
</evidence>
<name>A0A2V1H1J3_9GAMM</name>
<dbReference type="Proteomes" id="UP000244906">
    <property type="component" value="Unassembled WGS sequence"/>
</dbReference>